<dbReference type="InterPro" id="IPR035969">
    <property type="entry name" value="Rab-GAP_TBC_sf"/>
</dbReference>
<dbReference type="Gene3D" id="1.10.472.80">
    <property type="entry name" value="Ypt/Rab-GAP domain of gyp1p, domain 3"/>
    <property type="match status" value="1"/>
</dbReference>
<dbReference type="Gene3D" id="1.10.10.750">
    <property type="entry name" value="Ypt/Rab-GAP domain of gyp1p, domain 1"/>
    <property type="match status" value="1"/>
</dbReference>
<sequence length="449" mass="52061">MRNSSSNPLRDDKGSQDSQDSRFNQTLRSVQGLLKGRSIPGKVLLTRRSDPLDDSPWQDRSPKYERSLSENDSGPRDHTLEDGGNSIRKLTTNASTNNLKSSTSKIETNSKEVEKPTIGARATDSARIMKFTKILSAPAVILDKLRELAWSGIPPYMRPNVWRLLLGYAPPNSDRRERVLGRKRLEYLDCVAQYYDIPDSERSDEEISMLRQIAVDCPRTVPDVLFFQQAQVQKSLERILYTWAIRHPASGYVQGINDLVTPFLVVFLSEYLEGKVENWSISDLSSEQISNMEADCYWCLTKLLDGMQDHYTFAQPGIQRLVFKLKELVRRIDEPVSRHMEEQGLEFLQFAFRWFNCFLIREIPFHLVTRLWDTYLAEGDALPDFLVYIFASFLLTWSEKLRKLDFQEMVMFIQHLPTNNWTHIELEMVLSRAYMWHSMFNNSPSHLAS</sequence>
<organism evidence="4 5">
    <name type="scientific">Trapa incisa</name>
    <dbReference type="NCBI Taxonomy" id="236973"/>
    <lineage>
        <taxon>Eukaryota</taxon>
        <taxon>Viridiplantae</taxon>
        <taxon>Streptophyta</taxon>
        <taxon>Embryophyta</taxon>
        <taxon>Tracheophyta</taxon>
        <taxon>Spermatophyta</taxon>
        <taxon>Magnoliopsida</taxon>
        <taxon>eudicotyledons</taxon>
        <taxon>Gunneridae</taxon>
        <taxon>Pentapetalae</taxon>
        <taxon>rosids</taxon>
        <taxon>malvids</taxon>
        <taxon>Myrtales</taxon>
        <taxon>Lythraceae</taxon>
        <taxon>Trapa</taxon>
    </lineage>
</organism>
<dbReference type="Pfam" id="PF00566">
    <property type="entry name" value="RabGAP-TBC"/>
    <property type="match status" value="1"/>
</dbReference>
<dbReference type="PANTHER" id="PTHR22957">
    <property type="entry name" value="TBC1 DOMAIN FAMILY MEMBER GTPASE-ACTIVATING PROTEIN"/>
    <property type="match status" value="1"/>
</dbReference>
<keyword evidence="5" id="KW-1185">Reference proteome</keyword>
<dbReference type="AlphaFoldDB" id="A0AAN7JQ65"/>
<feature type="compositionally biased region" description="Polar residues" evidence="2">
    <location>
        <begin position="88"/>
        <end position="107"/>
    </location>
</feature>
<dbReference type="SUPFAM" id="SSF47923">
    <property type="entry name" value="Ypt/Rab-GAP domain of gyp1p"/>
    <property type="match status" value="2"/>
</dbReference>
<feature type="compositionally biased region" description="Basic and acidic residues" evidence="2">
    <location>
        <begin position="60"/>
        <end position="81"/>
    </location>
</feature>
<evidence type="ECO:0000259" key="3">
    <source>
        <dbReference type="PROSITE" id="PS50086"/>
    </source>
</evidence>
<evidence type="ECO:0000313" key="5">
    <source>
        <dbReference type="Proteomes" id="UP001345219"/>
    </source>
</evidence>
<evidence type="ECO:0000256" key="2">
    <source>
        <dbReference type="SAM" id="MobiDB-lite"/>
    </source>
</evidence>
<dbReference type="GO" id="GO:0005096">
    <property type="term" value="F:GTPase activator activity"/>
    <property type="evidence" value="ECO:0007669"/>
    <property type="project" value="UniProtKB-KW"/>
</dbReference>
<dbReference type="SMART" id="SM00164">
    <property type="entry name" value="TBC"/>
    <property type="match status" value="1"/>
</dbReference>
<comment type="caution">
    <text evidence="4">The sequence shown here is derived from an EMBL/GenBank/DDBJ whole genome shotgun (WGS) entry which is preliminary data.</text>
</comment>
<dbReference type="Gene3D" id="1.10.8.270">
    <property type="entry name" value="putative rabgap domain of human tbc1 domain family member 14 like domains"/>
    <property type="match status" value="1"/>
</dbReference>
<dbReference type="PROSITE" id="PS50086">
    <property type="entry name" value="TBC_RABGAP"/>
    <property type="match status" value="1"/>
</dbReference>
<evidence type="ECO:0000256" key="1">
    <source>
        <dbReference type="ARBA" id="ARBA00022468"/>
    </source>
</evidence>
<feature type="region of interest" description="Disordered" evidence="2">
    <location>
        <begin position="1"/>
        <end position="118"/>
    </location>
</feature>
<proteinExistence type="predicted"/>
<dbReference type="InterPro" id="IPR000195">
    <property type="entry name" value="Rab-GAP-TBC_dom"/>
</dbReference>
<dbReference type="PANTHER" id="PTHR22957:SF26">
    <property type="entry name" value="LD44506P"/>
    <property type="match status" value="1"/>
</dbReference>
<name>A0AAN7JQ65_9MYRT</name>
<evidence type="ECO:0000313" key="4">
    <source>
        <dbReference type="EMBL" id="KAK4751267.1"/>
    </source>
</evidence>
<accession>A0AAN7JQ65</accession>
<keyword evidence="1" id="KW-0343">GTPase activation</keyword>
<dbReference type="FunFam" id="1.10.10.750:FF:000007">
    <property type="entry name" value="TBC1 domain family member"/>
    <property type="match status" value="1"/>
</dbReference>
<reference evidence="4 5" key="1">
    <citation type="journal article" date="2023" name="Hortic Res">
        <title>Pangenome of water caltrop reveals structural variations and asymmetric subgenome divergence after allopolyploidization.</title>
        <authorList>
            <person name="Zhang X."/>
            <person name="Chen Y."/>
            <person name="Wang L."/>
            <person name="Yuan Y."/>
            <person name="Fang M."/>
            <person name="Shi L."/>
            <person name="Lu R."/>
            <person name="Comes H.P."/>
            <person name="Ma Y."/>
            <person name="Chen Y."/>
            <person name="Huang G."/>
            <person name="Zhou Y."/>
            <person name="Zheng Z."/>
            <person name="Qiu Y."/>
        </authorList>
    </citation>
    <scope>NUCLEOTIDE SEQUENCE [LARGE SCALE GENOMIC DNA]</scope>
    <source>
        <tissue evidence="4">Roots</tissue>
    </source>
</reference>
<dbReference type="Proteomes" id="UP001345219">
    <property type="component" value="Chromosome 4"/>
</dbReference>
<protein>
    <recommendedName>
        <fullName evidence="3">Rab-GAP TBC domain-containing protein</fullName>
    </recommendedName>
</protein>
<dbReference type="FunFam" id="1.10.472.80:FF:000041">
    <property type="entry name" value="TBC domain containing protein"/>
    <property type="match status" value="1"/>
</dbReference>
<feature type="domain" description="Rab-GAP TBC" evidence="3">
    <location>
        <begin position="152"/>
        <end position="379"/>
    </location>
</feature>
<dbReference type="FunFam" id="1.10.8.270:FF:000004">
    <property type="entry name" value="TBC1 domain family, member 22B"/>
    <property type="match status" value="1"/>
</dbReference>
<gene>
    <name evidence="4" type="ORF">SAY87_004749</name>
</gene>
<dbReference type="EMBL" id="JAXIOK010000017">
    <property type="protein sequence ID" value="KAK4751267.1"/>
    <property type="molecule type" value="Genomic_DNA"/>
</dbReference>
<feature type="compositionally biased region" description="Polar residues" evidence="2">
    <location>
        <begin position="16"/>
        <end position="29"/>
    </location>
</feature>